<name>A0A8S1PGC8_PARPR</name>
<keyword evidence="3" id="KW-1185">Reference proteome</keyword>
<organism evidence="2 3">
    <name type="scientific">Paramecium primaurelia</name>
    <dbReference type="NCBI Taxonomy" id="5886"/>
    <lineage>
        <taxon>Eukaryota</taxon>
        <taxon>Sar</taxon>
        <taxon>Alveolata</taxon>
        <taxon>Ciliophora</taxon>
        <taxon>Intramacronucleata</taxon>
        <taxon>Oligohymenophorea</taxon>
        <taxon>Peniculida</taxon>
        <taxon>Parameciidae</taxon>
        <taxon>Paramecium</taxon>
    </lineage>
</organism>
<keyword evidence="1" id="KW-0812">Transmembrane</keyword>
<feature type="transmembrane region" description="Helical" evidence="1">
    <location>
        <begin position="35"/>
        <end position="56"/>
    </location>
</feature>
<comment type="caution">
    <text evidence="2">The sequence shown here is derived from an EMBL/GenBank/DDBJ whole genome shotgun (WGS) entry which is preliminary data.</text>
</comment>
<feature type="transmembrane region" description="Helical" evidence="1">
    <location>
        <begin position="12"/>
        <end position="29"/>
    </location>
</feature>
<protein>
    <recommendedName>
        <fullName evidence="4">Transmembrane protein</fullName>
    </recommendedName>
</protein>
<proteinExistence type="predicted"/>
<dbReference type="EMBL" id="CAJJDM010000120">
    <property type="protein sequence ID" value="CAD8101979.1"/>
    <property type="molecule type" value="Genomic_DNA"/>
</dbReference>
<reference evidence="2" key="1">
    <citation type="submission" date="2021-01" db="EMBL/GenBank/DDBJ databases">
        <authorList>
            <consortium name="Genoscope - CEA"/>
            <person name="William W."/>
        </authorList>
    </citation>
    <scope>NUCLEOTIDE SEQUENCE</scope>
</reference>
<evidence type="ECO:0000313" key="2">
    <source>
        <dbReference type="EMBL" id="CAD8101979.1"/>
    </source>
</evidence>
<dbReference type="AlphaFoldDB" id="A0A8S1PGC8"/>
<gene>
    <name evidence="2" type="ORF">PPRIM_AZ9-3.1.T1170067</name>
</gene>
<dbReference type="Proteomes" id="UP000688137">
    <property type="component" value="Unassembled WGS sequence"/>
</dbReference>
<keyword evidence="1" id="KW-1133">Transmembrane helix</keyword>
<keyword evidence="1" id="KW-0472">Membrane</keyword>
<accession>A0A8S1PGC8</accession>
<evidence type="ECO:0000313" key="3">
    <source>
        <dbReference type="Proteomes" id="UP000688137"/>
    </source>
</evidence>
<evidence type="ECO:0008006" key="4">
    <source>
        <dbReference type="Google" id="ProtNLM"/>
    </source>
</evidence>
<sequence>MIASLRFQISSFYLINLMIIIKESIGSQYGLKLLIILSCLFILQILSLSSFLILYYKILLEEQNTFQKILNYCLKNSKSIVVHAVSTSNSHIQNLLNHLMNYYSEF</sequence>
<evidence type="ECO:0000256" key="1">
    <source>
        <dbReference type="SAM" id="Phobius"/>
    </source>
</evidence>